<evidence type="ECO:0008006" key="4">
    <source>
        <dbReference type="Google" id="ProtNLM"/>
    </source>
</evidence>
<evidence type="ECO:0000313" key="3">
    <source>
        <dbReference type="Proteomes" id="UP000807306"/>
    </source>
</evidence>
<dbReference type="Pfam" id="PF13424">
    <property type="entry name" value="TPR_12"/>
    <property type="match status" value="1"/>
</dbReference>
<organism evidence="2 3">
    <name type="scientific">Crepidotus variabilis</name>
    <dbReference type="NCBI Taxonomy" id="179855"/>
    <lineage>
        <taxon>Eukaryota</taxon>
        <taxon>Fungi</taxon>
        <taxon>Dikarya</taxon>
        <taxon>Basidiomycota</taxon>
        <taxon>Agaricomycotina</taxon>
        <taxon>Agaricomycetes</taxon>
        <taxon>Agaricomycetidae</taxon>
        <taxon>Agaricales</taxon>
        <taxon>Agaricineae</taxon>
        <taxon>Crepidotaceae</taxon>
        <taxon>Crepidotus</taxon>
    </lineage>
</organism>
<dbReference type="OrthoDB" id="10260758at2759"/>
<feature type="region of interest" description="Disordered" evidence="1">
    <location>
        <begin position="54"/>
        <end position="73"/>
    </location>
</feature>
<dbReference type="EMBL" id="MU157864">
    <property type="protein sequence ID" value="KAF9527122.1"/>
    <property type="molecule type" value="Genomic_DNA"/>
</dbReference>
<evidence type="ECO:0000313" key="2">
    <source>
        <dbReference type="EMBL" id="KAF9527122.1"/>
    </source>
</evidence>
<dbReference type="AlphaFoldDB" id="A0A9P6EDK3"/>
<dbReference type="InterPro" id="IPR011990">
    <property type="entry name" value="TPR-like_helical_dom_sf"/>
</dbReference>
<comment type="caution">
    <text evidence="2">The sequence shown here is derived from an EMBL/GenBank/DDBJ whole genome shotgun (WGS) entry which is preliminary data.</text>
</comment>
<dbReference type="SUPFAM" id="SSF48452">
    <property type="entry name" value="TPR-like"/>
    <property type="match status" value="1"/>
</dbReference>
<sequence length="151" mass="17326">MNKDGEAERLLLQVIEGSKSALGDEDVDTLDAAEVLASFYISKERWDEAEPLLSQSIESRKKTNRQGPSHPATLRSMEILANLYMGMARWEEAATVLEEIVTKRDALTQLGPDHPHTFRSIDLLSQVYRKLERWGEMDGLRRRMLRARTRN</sequence>
<keyword evidence="3" id="KW-1185">Reference proteome</keyword>
<dbReference type="InterPro" id="IPR053137">
    <property type="entry name" value="NLR-like"/>
</dbReference>
<evidence type="ECO:0000256" key="1">
    <source>
        <dbReference type="SAM" id="MobiDB-lite"/>
    </source>
</evidence>
<reference evidence="2" key="1">
    <citation type="submission" date="2020-11" db="EMBL/GenBank/DDBJ databases">
        <authorList>
            <consortium name="DOE Joint Genome Institute"/>
            <person name="Ahrendt S."/>
            <person name="Riley R."/>
            <person name="Andreopoulos W."/>
            <person name="Labutti K."/>
            <person name="Pangilinan J."/>
            <person name="Ruiz-Duenas F.J."/>
            <person name="Barrasa J.M."/>
            <person name="Sanchez-Garcia M."/>
            <person name="Camarero S."/>
            <person name="Miyauchi S."/>
            <person name="Serrano A."/>
            <person name="Linde D."/>
            <person name="Babiker R."/>
            <person name="Drula E."/>
            <person name="Ayuso-Fernandez I."/>
            <person name="Pacheco R."/>
            <person name="Padilla G."/>
            <person name="Ferreira P."/>
            <person name="Barriuso J."/>
            <person name="Kellner H."/>
            <person name="Castanera R."/>
            <person name="Alfaro M."/>
            <person name="Ramirez L."/>
            <person name="Pisabarro A.G."/>
            <person name="Kuo A."/>
            <person name="Tritt A."/>
            <person name="Lipzen A."/>
            <person name="He G."/>
            <person name="Yan M."/>
            <person name="Ng V."/>
            <person name="Cullen D."/>
            <person name="Martin F."/>
            <person name="Rosso M.-N."/>
            <person name="Henrissat B."/>
            <person name="Hibbett D."/>
            <person name="Martinez A.T."/>
            <person name="Grigoriev I.V."/>
        </authorList>
    </citation>
    <scope>NUCLEOTIDE SEQUENCE</scope>
    <source>
        <strain evidence="2">CBS 506.95</strain>
    </source>
</reference>
<name>A0A9P6EDK3_9AGAR</name>
<dbReference type="PANTHER" id="PTHR46082">
    <property type="entry name" value="ATP/GTP-BINDING PROTEIN-RELATED"/>
    <property type="match status" value="1"/>
</dbReference>
<dbReference type="Proteomes" id="UP000807306">
    <property type="component" value="Unassembled WGS sequence"/>
</dbReference>
<protein>
    <recommendedName>
        <fullName evidence="4">Kinesin light chain</fullName>
    </recommendedName>
</protein>
<proteinExistence type="predicted"/>
<dbReference type="PANTHER" id="PTHR46082:SF6">
    <property type="entry name" value="AAA+ ATPASE DOMAIN-CONTAINING PROTEIN-RELATED"/>
    <property type="match status" value="1"/>
</dbReference>
<dbReference type="Gene3D" id="1.25.40.10">
    <property type="entry name" value="Tetratricopeptide repeat domain"/>
    <property type="match status" value="1"/>
</dbReference>
<accession>A0A9P6EDK3</accession>
<gene>
    <name evidence="2" type="ORF">CPB83DRAFT_856782</name>
</gene>